<gene>
    <name evidence="2" type="ORF">GCM10009821_20730</name>
</gene>
<evidence type="ECO:0000259" key="1">
    <source>
        <dbReference type="SMART" id="SM00849"/>
    </source>
</evidence>
<dbReference type="InterPro" id="IPR050114">
    <property type="entry name" value="UPF0173_UPF0282_UlaG_hydrolase"/>
</dbReference>
<comment type="caution">
    <text evidence="2">The sequence shown here is derived from an EMBL/GenBank/DDBJ whole genome shotgun (WGS) entry which is preliminary data.</text>
</comment>
<dbReference type="Proteomes" id="UP001501480">
    <property type="component" value="Unassembled WGS sequence"/>
</dbReference>
<protein>
    <submittedName>
        <fullName evidence="2">MBL fold metallo-hydrolase</fullName>
    </submittedName>
</protein>
<keyword evidence="3" id="KW-1185">Reference proteome</keyword>
<evidence type="ECO:0000313" key="2">
    <source>
        <dbReference type="EMBL" id="GAA2080243.1"/>
    </source>
</evidence>
<accession>A0ABN2W163</accession>
<dbReference type="Gene3D" id="3.60.15.10">
    <property type="entry name" value="Ribonuclease Z/Hydroxyacylglutathione hydrolase-like"/>
    <property type="match status" value="1"/>
</dbReference>
<proteinExistence type="predicted"/>
<evidence type="ECO:0000313" key="3">
    <source>
        <dbReference type="Proteomes" id="UP001501480"/>
    </source>
</evidence>
<reference evidence="2 3" key="1">
    <citation type="journal article" date="2019" name="Int. J. Syst. Evol. Microbiol.">
        <title>The Global Catalogue of Microorganisms (GCM) 10K type strain sequencing project: providing services to taxonomists for standard genome sequencing and annotation.</title>
        <authorList>
            <consortium name="The Broad Institute Genomics Platform"/>
            <consortium name="The Broad Institute Genome Sequencing Center for Infectious Disease"/>
            <person name="Wu L."/>
            <person name="Ma J."/>
        </authorList>
    </citation>
    <scope>NUCLEOTIDE SEQUENCE [LARGE SCALE GENOMIC DNA]</scope>
    <source>
        <strain evidence="2 3">JCM 15749</strain>
    </source>
</reference>
<name>A0ABN2W163_9ACTN</name>
<dbReference type="SMART" id="SM00849">
    <property type="entry name" value="Lactamase_B"/>
    <property type="match status" value="1"/>
</dbReference>
<dbReference type="PANTHER" id="PTHR43546:SF8">
    <property type="entry name" value="METALLO-BETA-LACTAMASE DOMAIN-CONTAINING PROTEIN"/>
    <property type="match status" value="1"/>
</dbReference>
<dbReference type="PANTHER" id="PTHR43546">
    <property type="entry name" value="UPF0173 METAL-DEPENDENT HYDROLASE MJ1163-RELATED"/>
    <property type="match status" value="1"/>
</dbReference>
<dbReference type="Pfam" id="PF12706">
    <property type="entry name" value="Lactamase_B_2"/>
    <property type="match status" value="1"/>
</dbReference>
<dbReference type="RefSeq" id="WP_344327840.1">
    <property type="nucleotide sequence ID" value="NZ_BAAAPY010000007.1"/>
</dbReference>
<organism evidence="2 3">
    <name type="scientific">Aeromicrobium halocynthiae</name>
    <dbReference type="NCBI Taxonomy" id="560557"/>
    <lineage>
        <taxon>Bacteria</taxon>
        <taxon>Bacillati</taxon>
        <taxon>Actinomycetota</taxon>
        <taxon>Actinomycetes</taxon>
        <taxon>Propionibacteriales</taxon>
        <taxon>Nocardioidaceae</taxon>
        <taxon>Aeromicrobium</taxon>
    </lineage>
</organism>
<feature type="domain" description="Metallo-beta-lactamase" evidence="1">
    <location>
        <begin position="12"/>
        <end position="203"/>
    </location>
</feature>
<dbReference type="InterPro" id="IPR001279">
    <property type="entry name" value="Metallo-B-lactamas"/>
</dbReference>
<dbReference type="SUPFAM" id="SSF56281">
    <property type="entry name" value="Metallo-hydrolase/oxidoreductase"/>
    <property type="match status" value="1"/>
</dbReference>
<dbReference type="InterPro" id="IPR036866">
    <property type="entry name" value="RibonucZ/Hydroxyglut_hydro"/>
</dbReference>
<sequence>MTAAGLSVTWWGHAGVTVECDGVRVLTDPLLVDRLAHLRRQAPSVPGDARRADVVLVSHLHADHLHVGSLRQVDPRATLVVPRGAATLLVSLPHRVVEVAPGEQVTVGDVEVQVLPASHDDRRHPASSLRASAVGFRFTVGGRSVWFPGDTGPRADHADLQPVNLGLVPVGGWGPSLGDGHLTPEQAADATRAVGCRWVLPVHHGTLWPMGLRHLDPAGFRRWFTEPAPRFATLLADDDVEVVRARHNTPVVLGVGDDE</sequence>
<dbReference type="EMBL" id="BAAAPY010000007">
    <property type="protein sequence ID" value="GAA2080243.1"/>
    <property type="molecule type" value="Genomic_DNA"/>
</dbReference>